<dbReference type="Pfam" id="PF22516">
    <property type="entry name" value="PreP_C"/>
    <property type="match status" value="1"/>
</dbReference>
<dbReference type="Pfam" id="PF00675">
    <property type="entry name" value="Peptidase_M16"/>
    <property type="match status" value="1"/>
</dbReference>
<dbReference type="GO" id="GO:0004222">
    <property type="term" value="F:metalloendopeptidase activity"/>
    <property type="evidence" value="ECO:0007669"/>
    <property type="project" value="TreeGrafter"/>
</dbReference>
<sequence length="969" mass="112622">MINFENDKSYYGFTLKKIEYIKDIDSDLYLFYHKKSGGKLIYVKNNDKNRVFFTAFKTPPKDHKGTAHIMEHSVLCGSEKYRIKDPFNELAKGSLNTYLNALTYADKTVYPIGSTNIYDFENLMNVYLDAVFNPLIYERKEIFLQEGWHYELNEDKTKLKYTGVVYNEMKGAFSDPERILSSAVSKSLFENSPYKNESGGDPDYITDLTYDEFLDFHRKYYHPSNCYFYLYGDLDIEKYLKYIDDEYLSKYDKIEIDNDIPLDKGIGKCNIYEDTYSAQSNDEGTYLSYNIVTGKSDDIIHTMTMSMLSYILFETEDSSIKRRIIDSGIAEDVESWFDSSTYQTVLSIIGKNCDVNRKDEFKDIIVSELSEIAKKGIDKDVVKSSINVFDFHMREENYGYKPKGLAYGLSIMKSWLHNSENFDVLKGKEYMKEIREKAENGYFEKVIEDIILNDSHSSFVILSPEAGKQVKADKEIEAKLEDILKNMSDEDKEKIVEENKALKDYQNRIDSKEELEAIPVIEIDEIEKEIEKIENRLIETENGNVHFTPYNTNDIVYTQIVFDTKNVPFKLIPYAGLITDIMGRMGTKKYSFRRLPTEINMYTGDVSLSFDIYSKSMNDYKPCVSLNGKALCQNMDKMFDLFNEVIFNTVFENKEDFINIIKSEKLSLEDKIQNSAHLVSAIKSLSHFAENSAYNDMTSGISYYNFLCDIEKRVETEFDDIVDNIKEAYSYIFNRNNILGAVETEEKYIDEYLKYFNDFSKKLPDTKLEKAEVNFDYSLNSEALITNGKVVYDAKASNYNKFGYEYSGYMSVLKNIINLEYLWNTVRVQGGAYGGGCQINRNGNVYCYSYRDPNIKETLNAFDNIGDFIRNLDIDEREMRKYIIGTINNYDRPKSMSERADMSFAIHMCNISDDERQKERTEILGANLKDIKKYADMFDSMMKNGSIYVIGNETKIEENKDIFEKITTL</sequence>
<evidence type="ECO:0000259" key="2">
    <source>
        <dbReference type="SMART" id="SM01264"/>
    </source>
</evidence>
<dbReference type="PANTHER" id="PTHR43016">
    <property type="entry name" value="PRESEQUENCE PROTEASE"/>
    <property type="match status" value="1"/>
</dbReference>
<dbReference type="InterPro" id="IPR013578">
    <property type="entry name" value="Peptidase_M16C_assoc"/>
</dbReference>
<dbReference type="Pfam" id="PF05193">
    <property type="entry name" value="Peptidase_M16_C"/>
    <property type="match status" value="1"/>
</dbReference>
<dbReference type="AlphaFoldDB" id="A0A9D9H0S5"/>
<accession>A0A9D9H0S5</accession>
<evidence type="ECO:0000256" key="1">
    <source>
        <dbReference type="SAM" id="Coils"/>
    </source>
</evidence>
<evidence type="ECO:0000313" key="4">
    <source>
        <dbReference type="Proteomes" id="UP000823611"/>
    </source>
</evidence>
<dbReference type="InterPro" id="IPR055130">
    <property type="entry name" value="PreP_C"/>
</dbReference>
<dbReference type="Gene3D" id="3.30.830.10">
    <property type="entry name" value="Metalloenzyme, LuxS/M16 peptidase-like"/>
    <property type="match status" value="4"/>
</dbReference>
<protein>
    <submittedName>
        <fullName evidence="3">Insulinase family protein</fullName>
    </submittedName>
</protein>
<dbReference type="InterPro" id="IPR011765">
    <property type="entry name" value="Pept_M16_N"/>
</dbReference>
<dbReference type="EMBL" id="JADIMX010000064">
    <property type="protein sequence ID" value="MBO8434330.1"/>
    <property type="molecule type" value="Genomic_DNA"/>
</dbReference>
<name>A0A9D9H0S5_9FIRM</name>
<reference evidence="3" key="2">
    <citation type="journal article" date="2021" name="PeerJ">
        <title>Extensive microbial diversity within the chicken gut microbiome revealed by metagenomics and culture.</title>
        <authorList>
            <person name="Gilroy R."/>
            <person name="Ravi A."/>
            <person name="Getino M."/>
            <person name="Pursley I."/>
            <person name="Horton D.L."/>
            <person name="Alikhan N.F."/>
            <person name="Baker D."/>
            <person name="Gharbi K."/>
            <person name="Hall N."/>
            <person name="Watson M."/>
            <person name="Adriaenssens E.M."/>
            <person name="Foster-Nyarko E."/>
            <person name="Jarju S."/>
            <person name="Secka A."/>
            <person name="Antonio M."/>
            <person name="Oren A."/>
            <person name="Chaudhuri R.R."/>
            <person name="La Ragione R."/>
            <person name="Hildebrand F."/>
            <person name="Pallen M.J."/>
        </authorList>
    </citation>
    <scope>NUCLEOTIDE SEQUENCE</scope>
    <source>
        <strain evidence="3">F6-4510</strain>
    </source>
</reference>
<dbReference type="PANTHER" id="PTHR43016:SF13">
    <property type="entry name" value="PRESEQUENCE PROTEASE, MITOCHONDRIAL"/>
    <property type="match status" value="1"/>
</dbReference>
<reference evidence="3" key="1">
    <citation type="submission" date="2020-10" db="EMBL/GenBank/DDBJ databases">
        <authorList>
            <person name="Gilroy R."/>
        </authorList>
    </citation>
    <scope>NUCLEOTIDE SEQUENCE</scope>
    <source>
        <strain evidence="3">F6-4510</strain>
    </source>
</reference>
<organism evidence="3 4">
    <name type="scientific">Candidatus Fimicola merdigallinarum</name>
    <dbReference type="NCBI Taxonomy" id="2840819"/>
    <lineage>
        <taxon>Bacteria</taxon>
        <taxon>Bacillati</taxon>
        <taxon>Bacillota</taxon>
        <taxon>Clostridia</taxon>
        <taxon>Lachnospirales</taxon>
        <taxon>Lachnospiraceae</taxon>
        <taxon>Lachnospiraceae incertae sedis</taxon>
        <taxon>Candidatus Fimicola</taxon>
    </lineage>
</organism>
<dbReference type="InterPro" id="IPR011249">
    <property type="entry name" value="Metalloenz_LuxS/M16"/>
</dbReference>
<dbReference type="SMART" id="SM01264">
    <property type="entry name" value="M16C_associated"/>
    <property type="match status" value="1"/>
</dbReference>
<keyword evidence="1" id="KW-0175">Coiled coil</keyword>
<proteinExistence type="predicted"/>
<dbReference type="InterPro" id="IPR007863">
    <property type="entry name" value="Peptidase_M16_C"/>
</dbReference>
<dbReference type="GO" id="GO:0016485">
    <property type="term" value="P:protein processing"/>
    <property type="evidence" value="ECO:0007669"/>
    <property type="project" value="TreeGrafter"/>
</dbReference>
<dbReference type="FunFam" id="3.30.830.10:FF:000034">
    <property type="entry name" value="presequence protease 1, chloroplastic/mitochondrial"/>
    <property type="match status" value="1"/>
</dbReference>
<feature type="domain" description="Peptidase M16C associated" evidence="2">
    <location>
        <begin position="462"/>
        <end position="710"/>
    </location>
</feature>
<dbReference type="Proteomes" id="UP000823611">
    <property type="component" value="Unassembled WGS sequence"/>
</dbReference>
<gene>
    <name evidence="3" type="ORF">IAC55_03290</name>
</gene>
<evidence type="ECO:0000313" key="3">
    <source>
        <dbReference type="EMBL" id="MBO8434330.1"/>
    </source>
</evidence>
<feature type="coiled-coil region" evidence="1">
    <location>
        <begin position="488"/>
        <end position="543"/>
    </location>
</feature>
<dbReference type="Pfam" id="PF08367">
    <property type="entry name" value="M16C_assoc"/>
    <property type="match status" value="1"/>
</dbReference>
<comment type="caution">
    <text evidence="3">The sequence shown here is derived from an EMBL/GenBank/DDBJ whole genome shotgun (WGS) entry which is preliminary data.</text>
</comment>
<dbReference type="SUPFAM" id="SSF63411">
    <property type="entry name" value="LuxS/MPP-like metallohydrolase"/>
    <property type="match status" value="4"/>
</dbReference>
<dbReference type="GO" id="GO:0046872">
    <property type="term" value="F:metal ion binding"/>
    <property type="evidence" value="ECO:0007669"/>
    <property type="project" value="InterPro"/>
</dbReference>